<dbReference type="Gene3D" id="3.20.20.370">
    <property type="entry name" value="Glycoside hydrolase/deacetylase"/>
    <property type="match status" value="1"/>
</dbReference>
<dbReference type="SUPFAM" id="SSF88713">
    <property type="entry name" value="Glycoside hydrolase/deacetylase"/>
    <property type="match status" value="1"/>
</dbReference>
<proteinExistence type="predicted"/>
<dbReference type="OrthoDB" id="2492838at2"/>
<feature type="compositionally biased region" description="Basic and acidic residues" evidence="1">
    <location>
        <begin position="137"/>
        <end position="156"/>
    </location>
</feature>
<accession>A0A7X3JY54</accession>
<dbReference type="EMBL" id="RHLK01000002">
    <property type="protein sequence ID" value="MVO98642.1"/>
    <property type="molecule type" value="Genomic_DNA"/>
</dbReference>
<dbReference type="InterPro" id="IPR011330">
    <property type="entry name" value="Glyco_hydro/deAcase_b/a-brl"/>
</dbReference>
<comment type="caution">
    <text evidence="2">The sequence shown here is derived from an EMBL/GenBank/DDBJ whole genome shotgun (WGS) entry which is preliminary data.</text>
</comment>
<keyword evidence="3" id="KW-1185">Reference proteome</keyword>
<evidence type="ECO:0000256" key="1">
    <source>
        <dbReference type="SAM" id="MobiDB-lite"/>
    </source>
</evidence>
<organism evidence="2 3">
    <name type="scientific">Paenibacillus lutrae</name>
    <dbReference type="NCBI Taxonomy" id="2078573"/>
    <lineage>
        <taxon>Bacteria</taxon>
        <taxon>Bacillati</taxon>
        <taxon>Bacillota</taxon>
        <taxon>Bacilli</taxon>
        <taxon>Bacillales</taxon>
        <taxon>Paenibacillaceae</taxon>
        <taxon>Paenibacillus</taxon>
    </lineage>
</organism>
<evidence type="ECO:0000313" key="3">
    <source>
        <dbReference type="Proteomes" id="UP000490800"/>
    </source>
</evidence>
<gene>
    <name evidence="2" type="ORF">EDM21_03675</name>
</gene>
<feature type="region of interest" description="Disordered" evidence="1">
    <location>
        <begin position="134"/>
        <end position="156"/>
    </location>
</feature>
<evidence type="ECO:0000313" key="2">
    <source>
        <dbReference type="EMBL" id="MVO98642.1"/>
    </source>
</evidence>
<dbReference type="AlphaFoldDB" id="A0A7X3JY54"/>
<dbReference type="Proteomes" id="UP000490800">
    <property type="component" value="Unassembled WGS sequence"/>
</dbReference>
<evidence type="ECO:0008006" key="4">
    <source>
        <dbReference type="Google" id="ProtNLM"/>
    </source>
</evidence>
<protein>
    <recommendedName>
        <fullName evidence="4">NodB homology domain-containing protein</fullName>
    </recommendedName>
</protein>
<sequence>MMGRLAKIGVWFQEDSAMKRWQVGQNVFERYLEEILAHAGIPFELLGNWEALEAYAPDVLLVAHSDEHDRTLAKLRGFVEQGGTLISYAGLNRLAGSLGCKESAWREAVYADIPDTGTSADGIRLRALGAKPWQPIDSKESEPKHQSRGLLHKEHKDGEEAGPAYIEFAIGSGRLIRWNVNIPETVVMLQQGSTPVTSDGLPAPDGTGNLDEGILKADDRCELDWVLDRCATETGAAYYGVPYADLWREVLLAQLIREAAALGFPAAILDYWPEGIRQVAMISHDSDLNIDESAMITMDVLKEFGVKSTWCMIEPGYSKEVYDRIHAEGHELAFHFNALEKEKGVWSAEEFERQLAFIRSSTQAPVVSNKNHYTRYEGWGDLYRWCEAGGIESDQTRGPSKKGNIGFPFGTCHPYYPVAWADERNRMYNVLEIGFLTQDLDHATLADHSVIHPFLEQVSRVRGVAHFLFHQVHILQQPKVREALRQVINEAQKREFRFWTGEQITRWEQSRREARMRVDAEGNLSLESLPPGAVIRVSLLESGSAGGAGVERRFGYDFRLHTVQGSLHAETQS</sequence>
<reference evidence="2 3" key="1">
    <citation type="journal article" date="2019" name="Microorganisms">
        <title>Paenibacillus lutrae sp. nov., A Chitinolytic Species Isolated from A River Otter in Castril Natural Park, Granada, Spain.</title>
        <authorList>
            <person name="Rodriguez M."/>
            <person name="Reina J.C."/>
            <person name="Bejar V."/>
            <person name="Llamas I."/>
        </authorList>
    </citation>
    <scope>NUCLEOTIDE SEQUENCE [LARGE SCALE GENOMIC DNA]</scope>
    <source>
        <strain evidence="2 3">N10</strain>
    </source>
</reference>
<dbReference type="GO" id="GO:0005975">
    <property type="term" value="P:carbohydrate metabolic process"/>
    <property type="evidence" value="ECO:0007669"/>
    <property type="project" value="InterPro"/>
</dbReference>
<name>A0A7X3JY54_9BACL</name>